<accession>A0A1J7BC93</accession>
<keyword evidence="4" id="KW-0067">ATP-binding</keyword>
<dbReference type="OrthoDB" id="3787729at2"/>
<gene>
    <name evidence="6" type="ORF">BIV57_17105</name>
</gene>
<keyword evidence="7" id="KW-1185">Reference proteome</keyword>
<evidence type="ECO:0000256" key="4">
    <source>
        <dbReference type="ARBA" id="ARBA00022840"/>
    </source>
</evidence>
<evidence type="ECO:0000313" key="7">
    <source>
        <dbReference type="Proteomes" id="UP000243342"/>
    </source>
</evidence>
<dbReference type="GO" id="GO:0016301">
    <property type="term" value="F:kinase activity"/>
    <property type="evidence" value="ECO:0007669"/>
    <property type="project" value="UniProtKB-KW"/>
</dbReference>
<evidence type="ECO:0000259" key="5">
    <source>
        <dbReference type="Pfam" id="PF18085"/>
    </source>
</evidence>
<protein>
    <recommendedName>
        <fullName evidence="5">Maltokinase N-terminal cap domain-containing protein</fullName>
    </recommendedName>
</protein>
<dbReference type="EMBL" id="MLCF01000103">
    <property type="protein sequence ID" value="OIV36291.1"/>
    <property type="molecule type" value="Genomic_DNA"/>
</dbReference>
<dbReference type="Pfam" id="PF18085">
    <property type="entry name" value="Mak_N_cap"/>
    <property type="match status" value="1"/>
</dbReference>
<keyword evidence="1" id="KW-0808">Transferase</keyword>
<name>A0A1J7BC93_9ACTN</name>
<organism evidence="6 7">
    <name type="scientific">Mangrovactinospora gilvigrisea</name>
    <dbReference type="NCBI Taxonomy" id="1428644"/>
    <lineage>
        <taxon>Bacteria</taxon>
        <taxon>Bacillati</taxon>
        <taxon>Actinomycetota</taxon>
        <taxon>Actinomycetes</taxon>
        <taxon>Kitasatosporales</taxon>
        <taxon>Streptomycetaceae</taxon>
        <taxon>Mangrovactinospora</taxon>
    </lineage>
</organism>
<dbReference type="AlphaFoldDB" id="A0A1J7BC93"/>
<dbReference type="STRING" id="1428644.BIV57_17105"/>
<keyword evidence="2" id="KW-0547">Nucleotide-binding</keyword>
<dbReference type="InterPro" id="IPR040999">
    <property type="entry name" value="Mak_N_cap"/>
</dbReference>
<sequence>MAFVHNTTLVPSKLDLLTGWLPDRPWYVPRPGGPALERVGGFRLDDPDGEVGIELMAAADGGAGGTVYHLPLAYRGAPLPGAPDDALLGTSEHGVLGTRWIYDGSRDPVLLAALLGLLAGRARAQAQRISDTPDPTVGVGTLAAAAVPEAPKESAAVDASDTSHATLLALAGGRTLRIERRLADGGQEGPGRVVAGFGGSGRGLYFSLVEASSASAQADDDA</sequence>
<proteinExistence type="predicted"/>
<dbReference type="GO" id="GO:0005524">
    <property type="term" value="F:ATP binding"/>
    <property type="evidence" value="ECO:0007669"/>
    <property type="project" value="UniProtKB-KW"/>
</dbReference>
<evidence type="ECO:0000313" key="6">
    <source>
        <dbReference type="EMBL" id="OIV36291.1"/>
    </source>
</evidence>
<reference evidence="6 7" key="1">
    <citation type="submission" date="2016-10" db="EMBL/GenBank/DDBJ databases">
        <title>Genome sequence of Streptomyces gilvigriseus MUSC 26.</title>
        <authorList>
            <person name="Lee L.-H."/>
            <person name="Ser H.-L."/>
        </authorList>
    </citation>
    <scope>NUCLEOTIDE SEQUENCE [LARGE SCALE GENOMIC DNA]</scope>
    <source>
        <strain evidence="6 7">MUSC 26</strain>
    </source>
</reference>
<evidence type="ECO:0000256" key="1">
    <source>
        <dbReference type="ARBA" id="ARBA00022679"/>
    </source>
</evidence>
<evidence type="ECO:0000256" key="3">
    <source>
        <dbReference type="ARBA" id="ARBA00022777"/>
    </source>
</evidence>
<dbReference type="Proteomes" id="UP000243342">
    <property type="component" value="Unassembled WGS sequence"/>
</dbReference>
<feature type="domain" description="Maltokinase N-terminal cap" evidence="5">
    <location>
        <begin position="20"/>
        <end position="107"/>
    </location>
</feature>
<keyword evidence="3" id="KW-0418">Kinase</keyword>
<comment type="caution">
    <text evidence="6">The sequence shown here is derived from an EMBL/GenBank/DDBJ whole genome shotgun (WGS) entry which is preliminary data.</text>
</comment>
<dbReference type="RefSeq" id="WP_071657758.1">
    <property type="nucleotide sequence ID" value="NZ_MLCF01000103.1"/>
</dbReference>
<evidence type="ECO:0000256" key="2">
    <source>
        <dbReference type="ARBA" id="ARBA00022741"/>
    </source>
</evidence>